<accession>A0A161JJJ3</accession>
<gene>
    <name evidence="1" type="ORF">ATSB10_32150</name>
</gene>
<dbReference type="STRING" id="445710.ATSB10_32150"/>
<dbReference type="PATRIC" id="fig|445710.3.peg.3217"/>
<dbReference type="PANTHER" id="PTHR38471">
    <property type="entry name" value="FOUR HELIX BUNDLE PROTEIN"/>
    <property type="match status" value="1"/>
</dbReference>
<dbReference type="SUPFAM" id="SSF158446">
    <property type="entry name" value="IVS-encoded protein-like"/>
    <property type="match status" value="1"/>
</dbReference>
<dbReference type="NCBIfam" id="TIGR02436">
    <property type="entry name" value="four helix bundle protein"/>
    <property type="match status" value="1"/>
</dbReference>
<dbReference type="AlphaFoldDB" id="A0A161JJJ3"/>
<organism evidence="1 2">
    <name type="scientific">Dyella thiooxydans</name>
    <dbReference type="NCBI Taxonomy" id="445710"/>
    <lineage>
        <taxon>Bacteria</taxon>
        <taxon>Pseudomonadati</taxon>
        <taxon>Pseudomonadota</taxon>
        <taxon>Gammaproteobacteria</taxon>
        <taxon>Lysobacterales</taxon>
        <taxon>Rhodanobacteraceae</taxon>
        <taxon>Dyella</taxon>
    </lineage>
</organism>
<dbReference type="PANTHER" id="PTHR38471:SF2">
    <property type="entry name" value="FOUR HELIX BUNDLE PROTEIN"/>
    <property type="match status" value="1"/>
</dbReference>
<dbReference type="EMBL" id="CP014841">
    <property type="protein sequence ID" value="AND70669.1"/>
    <property type="molecule type" value="Genomic_DNA"/>
</dbReference>
<sequence length="120" mass="13941">MHYRETVVWTRAVQAAKEVYRLVRFLPREETYGMRVQMTRAAVSVPSNIAEGWTRESKAEKRQFLSVAQGSLAELETQLTLCEEIGWLSAEQTASLRDCIDETSRMLTTFRQRLRQKAKE</sequence>
<reference evidence="1 2" key="1">
    <citation type="submission" date="2016-02" db="EMBL/GenBank/DDBJ databases">
        <title>Complete genome sequencing and analysis of ATSB10, Dyella thiooxydans isolated from rhizosphere soil of sunflower (Helianthus annuus L.).</title>
        <authorList>
            <person name="Lee Y."/>
            <person name="Hwangbo K."/>
            <person name="Chung H."/>
            <person name="Yoo J."/>
            <person name="Kim K.Y."/>
            <person name="Sa T.M."/>
            <person name="Um Y."/>
            <person name="Madhaiyan M."/>
        </authorList>
    </citation>
    <scope>NUCLEOTIDE SEQUENCE [LARGE SCALE GENOMIC DNA]</scope>
    <source>
        <strain evidence="1 2">ATSB10</strain>
    </source>
</reference>
<dbReference type="InterPro" id="IPR036583">
    <property type="entry name" value="23S_rRNA_IVS_sf"/>
</dbReference>
<name>A0A161JJJ3_9GAMM</name>
<proteinExistence type="predicted"/>
<evidence type="ECO:0000313" key="1">
    <source>
        <dbReference type="EMBL" id="AND70669.1"/>
    </source>
</evidence>
<dbReference type="InterPro" id="IPR012657">
    <property type="entry name" value="23S_rRNA-intervening_sequence"/>
</dbReference>
<dbReference type="Pfam" id="PF05635">
    <property type="entry name" value="23S_rRNA_IVP"/>
    <property type="match status" value="1"/>
</dbReference>
<dbReference type="Proteomes" id="UP000077255">
    <property type="component" value="Chromosome"/>
</dbReference>
<dbReference type="OrthoDB" id="160990at2"/>
<keyword evidence="2" id="KW-1185">Reference proteome</keyword>
<evidence type="ECO:0000313" key="2">
    <source>
        <dbReference type="Proteomes" id="UP000077255"/>
    </source>
</evidence>
<dbReference type="KEGG" id="dtx:ATSB10_32150"/>
<dbReference type="RefSeq" id="WP_063673677.1">
    <property type="nucleotide sequence ID" value="NZ_CP014841.1"/>
</dbReference>
<dbReference type="Gene3D" id="1.20.1440.60">
    <property type="entry name" value="23S rRNA-intervening sequence"/>
    <property type="match status" value="1"/>
</dbReference>
<dbReference type="CDD" id="cd16377">
    <property type="entry name" value="23S_rRNA_IVP_like"/>
    <property type="match status" value="1"/>
</dbReference>
<protein>
    <submittedName>
        <fullName evidence="1">TIGR02436 family protein</fullName>
    </submittedName>
</protein>